<keyword evidence="7 10" id="KW-0406">Ion transport</keyword>
<evidence type="ECO:0000256" key="7">
    <source>
        <dbReference type="ARBA" id="ARBA00023065"/>
    </source>
</evidence>
<evidence type="ECO:0000256" key="5">
    <source>
        <dbReference type="ARBA" id="ARBA00022692"/>
    </source>
</evidence>
<organism evidence="11 12">
    <name type="scientific">Convivina praedatoris</name>
    <dbReference type="NCBI Taxonomy" id="2880963"/>
    <lineage>
        <taxon>Bacteria</taxon>
        <taxon>Bacillati</taxon>
        <taxon>Bacillota</taxon>
        <taxon>Bacilli</taxon>
        <taxon>Lactobacillales</taxon>
        <taxon>Lactobacillaceae</taxon>
        <taxon>Convivina</taxon>
    </lineage>
</organism>
<evidence type="ECO:0000256" key="6">
    <source>
        <dbReference type="ARBA" id="ARBA00022989"/>
    </source>
</evidence>
<evidence type="ECO:0000256" key="2">
    <source>
        <dbReference type="ARBA" id="ARBA00007254"/>
    </source>
</evidence>
<dbReference type="HAMAP" id="MF_00115">
    <property type="entry name" value="MscL"/>
    <property type="match status" value="1"/>
</dbReference>
<evidence type="ECO:0000256" key="4">
    <source>
        <dbReference type="ARBA" id="ARBA00022475"/>
    </source>
</evidence>
<dbReference type="Pfam" id="PF01741">
    <property type="entry name" value="MscL"/>
    <property type="match status" value="1"/>
</dbReference>
<keyword evidence="3 10" id="KW-0813">Transport</keyword>
<evidence type="ECO:0000256" key="1">
    <source>
        <dbReference type="ARBA" id="ARBA00004651"/>
    </source>
</evidence>
<comment type="subunit">
    <text evidence="10">Homopentamer.</text>
</comment>
<dbReference type="InterPro" id="IPR019823">
    <property type="entry name" value="Mechanosensitive_channel_CS"/>
</dbReference>
<dbReference type="InterPro" id="IPR001185">
    <property type="entry name" value="MS_channel"/>
</dbReference>
<sequence length="127" mass="14097">MKKFLSEFKDFISRGNVVDLAIGVIIGSAFTAVVKSFTTNLVNPILGLVTGRGTDLSELKLKVTDNLVFNYGAFLNDLINFILIALVVFVMVKLINKYLIKPKKVDKGPDPQLVVLEEIRDLLSKNK</sequence>
<dbReference type="RefSeq" id="WP_248706323.1">
    <property type="nucleotide sequence ID" value="NZ_CAKOEU010000004.1"/>
</dbReference>
<dbReference type="SUPFAM" id="SSF81330">
    <property type="entry name" value="Gated mechanosensitive channel"/>
    <property type="match status" value="1"/>
</dbReference>
<name>A0ABM9D4L4_9LACO</name>
<feature type="transmembrane region" description="Helical" evidence="10">
    <location>
        <begin position="78"/>
        <end position="95"/>
    </location>
</feature>
<dbReference type="NCBIfam" id="TIGR00220">
    <property type="entry name" value="mscL"/>
    <property type="match status" value="1"/>
</dbReference>
<evidence type="ECO:0000256" key="3">
    <source>
        <dbReference type="ARBA" id="ARBA00022448"/>
    </source>
</evidence>
<dbReference type="EMBL" id="CAKOEU010000004">
    <property type="protein sequence ID" value="CAH1854736.1"/>
    <property type="molecule type" value="Genomic_DNA"/>
</dbReference>
<dbReference type="NCBIfam" id="NF001842">
    <property type="entry name" value="PRK00567.1-3"/>
    <property type="match status" value="1"/>
</dbReference>
<dbReference type="Gene3D" id="1.10.1200.120">
    <property type="entry name" value="Large-conductance mechanosensitive channel, MscL, domain 1"/>
    <property type="match status" value="1"/>
</dbReference>
<comment type="function">
    <text evidence="10">Channel that opens in response to stretch forces in the membrane lipid bilayer. May participate in the regulation of osmotic pressure changes within the cell.</text>
</comment>
<dbReference type="InterPro" id="IPR037673">
    <property type="entry name" value="MSC/AndL"/>
</dbReference>
<evidence type="ECO:0000256" key="9">
    <source>
        <dbReference type="ARBA" id="ARBA00023303"/>
    </source>
</evidence>
<comment type="subcellular location">
    <subcellularLocation>
        <location evidence="1 10">Cell membrane</location>
        <topology evidence="1 10">Multi-pass membrane protein</topology>
    </subcellularLocation>
</comment>
<evidence type="ECO:0000256" key="8">
    <source>
        <dbReference type="ARBA" id="ARBA00023136"/>
    </source>
</evidence>
<evidence type="ECO:0000313" key="12">
    <source>
        <dbReference type="Proteomes" id="UP000838102"/>
    </source>
</evidence>
<dbReference type="PROSITE" id="PS01327">
    <property type="entry name" value="MSCL"/>
    <property type="match status" value="1"/>
</dbReference>
<gene>
    <name evidence="11" type="primary">mscL_4</name>
    <name evidence="10" type="synonym">mscL</name>
    <name evidence="11" type="ORF">LMG032447_00927</name>
</gene>
<keyword evidence="9 10" id="KW-0407">Ion channel</keyword>
<keyword evidence="4 10" id="KW-1003">Cell membrane</keyword>
<dbReference type="PRINTS" id="PR01264">
    <property type="entry name" value="MECHCHANNEL"/>
</dbReference>
<proteinExistence type="inferred from homology"/>
<protein>
    <recommendedName>
        <fullName evidence="10">Large-conductance mechanosensitive channel</fullName>
    </recommendedName>
</protein>
<dbReference type="PANTHER" id="PTHR30266">
    <property type="entry name" value="MECHANOSENSITIVE CHANNEL MSCL"/>
    <property type="match status" value="1"/>
</dbReference>
<reference evidence="11" key="1">
    <citation type="submission" date="2022-03" db="EMBL/GenBank/DDBJ databases">
        <authorList>
            <person name="Hettiarachchi G."/>
        </authorList>
    </citation>
    <scope>NUCLEOTIDE SEQUENCE</scope>
    <source>
        <strain evidence="11">LMG 32447</strain>
    </source>
</reference>
<dbReference type="InterPro" id="IPR036019">
    <property type="entry name" value="MscL_channel"/>
</dbReference>
<comment type="caution">
    <text evidence="11">The sequence shown here is derived from an EMBL/GenBank/DDBJ whole genome shotgun (WGS) entry which is preliminary data.</text>
</comment>
<keyword evidence="12" id="KW-1185">Reference proteome</keyword>
<comment type="similarity">
    <text evidence="2 10">Belongs to the MscL family.</text>
</comment>
<keyword evidence="5 10" id="KW-0812">Transmembrane</keyword>
<evidence type="ECO:0000256" key="10">
    <source>
        <dbReference type="HAMAP-Rule" id="MF_00115"/>
    </source>
</evidence>
<keyword evidence="8 10" id="KW-0472">Membrane</keyword>
<evidence type="ECO:0000313" key="11">
    <source>
        <dbReference type="EMBL" id="CAH1854736.1"/>
    </source>
</evidence>
<keyword evidence="6 10" id="KW-1133">Transmembrane helix</keyword>
<dbReference type="PANTHER" id="PTHR30266:SF2">
    <property type="entry name" value="LARGE-CONDUCTANCE MECHANOSENSITIVE CHANNEL"/>
    <property type="match status" value="1"/>
</dbReference>
<accession>A0ABM9D4L4</accession>
<feature type="transmembrane region" description="Helical" evidence="10">
    <location>
        <begin position="20"/>
        <end position="38"/>
    </location>
</feature>
<dbReference type="Proteomes" id="UP000838102">
    <property type="component" value="Unassembled WGS sequence"/>
</dbReference>